<protein>
    <recommendedName>
        <fullName evidence="8">Gram-positive cocci surface proteins LPxTG domain-containing protein</fullName>
    </recommendedName>
</protein>
<keyword evidence="6" id="KW-0812">Transmembrane</keyword>
<feature type="compositionally biased region" description="Gly residues" evidence="5">
    <location>
        <begin position="367"/>
        <end position="379"/>
    </location>
</feature>
<feature type="signal peptide" evidence="7">
    <location>
        <begin position="1"/>
        <end position="33"/>
    </location>
</feature>
<feature type="compositionally biased region" description="Low complexity" evidence="5">
    <location>
        <begin position="380"/>
        <end position="395"/>
    </location>
</feature>
<dbReference type="PROSITE" id="PS50847">
    <property type="entry name" value="GRAM_POS_ANCHORING"/>
    <property type="match status" value="1"/>
</dbReference>
<reference evidence="9 10" key="1">
    <citation type="journal article" date="2014" name="Int. J. Syst. Evol. Microbiol.">
        <title>Complete genome sequence of Corynebacterium casei LMG S-19264T (=DSM 44701T), isolated from a smear-ripened cheese.</title>
        <authorList>
            <consortium name="US DOE Joint Genome Institute (JGI-PGF)"/>
            <person name="Walter F."/>
            <person name="Albersmeier A."/>
            <person name="Kalinowski J."/>
            <person name="Ruckert C."/>
        </authorList>
    </citation>
    <scope>NUCLEOTIDE SEQUENCE [LARGE SCALE GENOMIC DNA]</scope>
    <source>
        <strain evidence="9 10">CGMCC 4.7111</strain>
    </source>
</reference>
<evidence type="ECO:0000259" key="8">
    <source>
        <dbReference type="PROSITE" id="PS50847"/>
    </source>
</evidence>
<proteinExistence type="predicted"/>
<evidence type="ECO:0000313" key="9">
    <source>
        <dbReference type="EMBL" id="GGN59098.1"/>
    </source>
</evidence>
<dbReference type="EMBL" id="BMMM01000003">
    <property type="protein sequence ID" value="GGN59098.1"/>
    <property type="molecule type" value="Genomic_DNA"/>
</dbReference>
<keyword evidence="3 7" id="KW-0732">Signal</keyword>
<evidence type="ECO:0000313" key="10">
    <source>
        <dbReference type="Proteomes" id="UP000600365"/>
    </source>
</evidence>
<accession>A0A917XYN7</accession>
<feature type="region of interest" description="Disordered" evidence="5">
    <location>
        <begin position="326"/>
        <end position="405"/>
    </location>
</feature>
<feature type="domain" description="Gram-positive cocci surface proteins LPxTG" evidence="8">
    <location>
        <begin position="397"/>
        <end position="433"/>
    </location>
</feature>
<evidence type="ECO:0000256" key="2">
    <source>
        <dbReference type="ARBA" id="ARBA00022525"/>
    </source>
</evidence>
<evidence type="ECO:0000256" key="4">
    <source>
        <dbReference type="ARBA" id="ARBA00023088"/>
    </source>
</evidence>
<keyword evidence="1" id="KW-0134">Cell wall</keyword>
<comment type="caution">
    <text evidence="9">The sequence shown here is derived from an EMBL/GenBank/DDBJ whole genome shotgun (WGS) entry which is preliminary data.</text>
</comment>
<evidence type="ECO:0000256" key="1">
    <source>
        <dbReference type="ARBA" id="ARBA00022512"/>
    </source>
</evidence>
<keyword evidence="6" id="KW-0472">Membrane</keyword>
<keyword evidence="6" id="KW-1133">Transmembrane helix</keyword>
<evidence type="ECO:0000256" key="7">
    <source>
        <dbReference type="SAM" id="SignalP"/>
    </source>
</evidence>
<name>A0A917XYN7_9ACTN</name>
<feature type="transmembrane region" description="Helical" evidence="6">
    <location>
        <begin position="406"/>
        <end position="426"/>
    </location>
</feature>
<feature type="compositionally biased region" description="Low complexity" evidence="5">
    <location>
        <begin position="342"/>
        <end position="366"/>
    </location>
</feature>
<dbReference type="RefSeq" id="WP_189185830.1">
    <property type="nucleotide sequence ID" value="NZ_BMMM01000003.1"/>
</dbReference>
<organism evidence="9 10">
    <name type="scientific">Streptomyces albiflavescens</name>
    <dbReference type="NCBI Taxonomy" id="1623582"/>
    <lineage>
        <taxon>Bacteria</taxon>
        <taxon>Bacillati</taxon>
        <taxon>Actinomycetota</taxon>
        <taxon>Actinomycetes</taxon>
        <taxon>Kitasatosporales</taxon>
        <taxon>Streptomycetaceae</taxon>
        <taxon>Streptomyces</taxon>
    </lineage>
</organism>
<keyword evidence="4" id="KW-0572">Peptidoglycan-anchor</keyword>
<dbReference type="Proteomes" id="UP000600365">
    <property type="component" value="Unassembled WGS sequence"/>
</dbReference>
<evidence type="ECO:0000256" key="5">
    <source>
        <dbReference type="SAM" id="MobiDB-lite"/>
    </source>
</evidence>
<evidence type="ECO:0000256" key="6">
    <source>
        <dbReference type="SAM" id="Phobius"/>
    </source>
</evidence>
<feature type="chain" id="PRO_5038126703" description="Gram-positive cocci surface proteins LPxTG domain-containing protein" evidence="7">
    <location>
        <begin position="34"/>
        <end position="433"/>
    </location>
</feature>
<dbReference type="InterPro" id="IPR019931">
    <property type="entry name" value="LPXTG_anchor"/>
</dbReference>
<keyword evidence="2" id="KW-0964">Secreted</keyword>
<keyword evidence="10" id="KW-1185">Reference proteome</keyword>
<sequence length="433" mass="42421">MLHTAPGFPTLRKTAGAIGAVALIALGAAPAAADAPGPRLALGEIAPIDGLKPGSSVDVPVTFTNKGTKAVDKIWLSYSVTRGLSQAELPSNCLRYEVSSFDEAPSHSDAVCAFDQTVEPGVVYAPEKSLTLNVLDRALYDRLRVAVATTDTAPGDGASQPVRGTGPAVKLVARPDATPTGTGSDAHPDWDAADVAVTTANTADFQVSGARVKGRVGDTVALAVKFTNAGPGWVLRDAGTPATRVLVKMPAGTTVTKAHGFCDSVGSGSYDCGTSQSWVDEQGGETYTFTLKIDKVVPGAKGSVALAGESRPFDKNKANDTADILLDVTGGGSTGGGGSADGGSTSSTGGSGTSSTGGSSTSSTGGSSTGSAGGSGSTGGSSTASGSSGSASTGGDLANTGSGSTLPIAGAAAAAVVAGTGAVLVVRRRAAQR</sequence>
<feature type="compositionally biased region" description="Gly residues" evidence="5">
    <location>
        <begin position="329"/>
        <end position="341"/>
    </location>
</feature>
<gene>
    <name evidence="9" type="ORF">GCM10011579_023160</name>
</gene>
<dbReference type="AlphaFoldDB" id="A0A917XYN7"/>
<evidence type="ECO:0000256" key="3">
    <source>
        <dbReference type="ARBA" id="ARBA00022729"/>
    </source>
</evidence>